<dbReference type="Proteomes" id="UP001146120">
    <property type="component" value="Unassembled WGS sequence"/>
</dbReference>
<name>A0AAV2ZP01_9STRA</name>
<accession>A0AAV2ZP01</accession>
<feature type="region of interest" description="Disordered" evidence="1">
    <location>
        <begin position="195"/>
        <end position="234"/>
    </location>
</feature>
<evidence type="ECO:0000313" key="3">
    <source>
        <dbReference type="Proteomes" id="UP001146120"/>
    </source>
</evidence>
<organism evidence="2 3">
    <name type="scientific">Lagenidium giganteum</name>
    <dbReference type="NCBI Taxonomy" id="4803"/>
    <lineage>
        <taxon>Eukaryota</taxon>
        <taxon>Sar</taxon>
        <taxon>Stramenopiles</taxon>
        <taxon>Oomycota</taxon>
        <taxon>Peronosporomycetes</taxon>
        <taxon>Pythiales</taxon>
        <taxon>Pythiaceae</taxon>
    </lineage>
</organism>
<evidence type="ECO:0000256" key="1">
    <source>
        <dbReference type="SAM" id="MobiDB-lite"/>
    </source>
</evidence>
<proteinExistence type="predicted"/>
<dbReference type="AlphaFoldDB" id="A0AAV2ZP01"/>
<reference evidence="2" key="2">
    <citation type="journal article" date="2023" name="Microbiol Resour">
        <title>Decontamination and Annotation of the Draft Genome Sequence of the Oomycete Lagenidium giganteum ARSEF 373.</title>
        <authorList>
            <person name="Morgan W.R."/>
            <person name="Tartar A."/>
        </authorList>
    </citation>
    <scope>NUCLEOTIDE SEQUENCE</scope>
    <source>
        <strain evidence="2">ARSEF 373</strain>
    </source>
</reference>
<dbReference type="EMBL" id="DAKRPA010000005">
    <property type="protein sequence ID" value="DBA04805.1"/>
    <property type="molecule type" value="Genomic_DNA"/>
</dbReference>
<protein>
    <submittedName>
        <fullName evidence="2">Uncharacterized protein</fullName>
    </submittedName>
</protein>
<feature type="region of interest" description="Disordered" evidence="1">
    <location>
        <begin position="1"/>
        <end position="30"/>
    </location>
</feature>
<evidence type="ECO:0000313" key="2">
    <source>
        <dbReference type="EMBL" id="DBA04805.1"/>
    </source>
</evidence>
<sequence>MIPPVTTALSSPASASASTSSSTSVSTPSATGSCATAVVTVVEKSILRTLAFVLYQMDRDQARFCASSILQVYSQLHTQLPLFAADSLEKFAGSFVSLSDAEFASYWSSLLEKDLEDARQHRKCSFARRTSKSKIAALPKEPERECDALDDCRGSGNGDCNNTSTDTLMKRVYQRVLCQIQQFFIRSLPDMWHTQTPLTSPDDKNDDSHFQPTRVTSRLHEHSDGNSTTTNGRRYELEPGWAIQYMQQESRVPSEMTRRMHKMMHSAIPLNLFRVEVMYGLDAPDNEYDGDGFIGVISPESFPPTPITRDIQTRRMNKYTVTILDHTTLALRLLQAQCSA</sequence>
<gene>
    <name evidence="2" type="ORF">N0F65_004442</name>
</gene>
<reference evidence="2" key="1">
    <citation type="submission" date="2022-11" db="EMBL/GenBank/DDBJ databases">
        <authorList>
            <person name="Morgan W.R."/>
            <person name="Tartar A."/>
        </authorList>
    </citation>
    <scope>NUCLEOTIDE SEQUENCE</scope>
    <source>
        <strain evidence="2">ARSEF 373</strain>
    </source>
</reference>
<comment type="caution">
    <text evidence="2">The sequence shown here is derived from an EMBL/GenBank/DDBJ whole genome shotgun (WGS) entry which is preliminary data.</text>
</comment>
<keyword evidence="3" id="KW-1185">Reference proteome</keyword>